<dbReference type="GO" id="GO:0019104">
    <property type="term" value="F:DNA N-glycosylase activity"/>
    <property type="evidence" value="ECO:0007669"/>
    <property type="project" value="TreeGrafter"/>
</dbReference>
<proteinExistence type="predicted"/>
<dbReference type="GO" id="GO:0046872">
    <property type="term" value="F:metal ion binding"/>
    <property type="evidence" value="ECO:0007669"/>
    <property type="project" value="UniProtKB-KW"/>
</dbReference>
<evidence type="ECO:0000256" key="7">
    <source>
        <dbReference type="ARBA" id="ARBA00023295"/>
    </source>
</evidence>
<dbReference type="GO" id="GO:0006285">
    <property type="term" value="P:base-excision repair, AP site formation"/>
    <property type="evidence" value="ECO:0007669"/>
    <property type="project" value="TreeGrafter"/>
</dbReference>
<dbReference type="Gene3D" id="1.10.340.30">
    <property type="entry name" value="Hypothetical protein, domain 2"/>
    <property type="match status" value="1"/>
</dbReference>
<keyword evidence="9" id="KW-0255">Endonuclease</keyword>
<evidence type="ECO:0000256" key="4">
    <source>
        <dbReference type="ARBA" id="ARBA00022801"/>
    </source>
</evidence>
<dbReference type="SUPFAM" id="SSF48150">
    <property type="entry name" value="DNA-glycosylase"/>
    <property type="match status" value="1"/>
</dbReference>
<keyword evidence="9" id="KW-0540">Nuclease</keyword>
<dbReference type="AlphaFoldDB" id="A0A2W5PD25"/>
<accession>A0A2W5PD25</accession>
<keyword evidence="6" id="KW-0411">Iron-sulfur</keyword>
<keyword evidence="7" id="KW-0326">Glycosidase</keyword>
<evidence type="ECO:0000313" key="9">
    <source>
        <dbReference type="EMBL" id="PZQ62009.1"/>
    </source>
</evidence>
<name>A0A2W5PD25_9SPHN</name>
<evidence type="ECO:0000259" key="8">
    <source>
        <dbReference type="SMART" id="SM00478"/>
    </source>
</evidence>
<dbReference type="PANTHER" id="PTHR10359:SF18">
    <property type="entry name" value="ENDONUCLEASE III"/>
    <property type="match status" value="1"/>
</dbReference>
<dbReference type="GO" id="GO:0051539">
    <property type="term" value="F:4 iron, 4 sulfur cluster binding"/>
    <property type="evidence" value="ECO:0007669"/>
    <property type="project" value="UniProtKB-KW"/>
</dbReference>
<feature type="domain" description="HhH-GPD" evidence="8">
    <location>
        <begin position="40"/>
        <end position="201"/>
    </location>
</feature>
<evidence type="ECO:0000256" key="1">
    <source>
        <dbReference type="ARBA" id="ARBA00022485"/>
    </source>
</evidence>
<protein>
    <submittedName>
        <fullName evidence="9">Endonuclease</fullName>
    </submittedName>
</protein>
<dbReference type="InterPro" id="IPR023170">
    <property type="entry name" value="HhH_base_excis_C"/>
</dbReference>
<reference evidence="9 10" key="1">
    <citation type="submission" date="2017-08" db="EMBL/GenBank/DDBJ databases">
        <title>Infants hospitalized years apart are colonized by the same room-sourced microbial strains.</title>
        <authorList>
            <person name="Brooks B."/>
            <person name="Olm M.R."/>
            <person name="Firek B.A."/>
            <person name="Baker R."/>
            <person name="Thomas B.C."/>
            <person name="Morowitz M.J."/>
            <person name="Banfield J.F."/>
        </authorList>
    </citation>
    <scope>NUCLEOTIDE SEQUENCE [LARGE SCALE GENOMIC DNA]</scope>
    <source>
        <strain evidence="9">S2_005_001_R1_22</strain>
    </source>
</reference>
<dbReference type="SMART" id="SM00478">
    <property type="entry name" value="ENDO3c"/>
    <property type="match status" value="1"/>
</dbReference>
<keyword evidence="2" id="KW-0479">Metal-binding</keyword>
<organism evidence="9 10">
    <name type="scientific">Sphingomonas taxi</name>
    <dbReference type="NCBI Taxonomy" id="1549858"/>
    <lineage>
        <taxon>Bacteria</taxon>
        <taxon>Pseudomonadati</taxon>
        <taxon>Pseudomonadota</taxon>
        <taxon>Alphaproteobacteria</taxon>
        <taxon>Sphingomonadales</taxon>
        <taxon>Sphingomonadaceae</taxon>
        <taxon>Sphingomonas</taxon>
    </lineage>
</organism>
<evidence type="ECO:0000256" key="2">
    <source>
        <dbReference type="ARBA" id="ARBA00022723"/>
    </source>
</evidence>
<dbReference type="PANTHER" id="PTHR10359">
    <property type="entry name" value="A/G-SPECIFIC ADENINE GLYCOSYLASE/ENDONUCLEASE III"/>
    <property type="match status" value="1"/>
</dbReference>
<keyword evidence="3" id="KW-0227">DNA damage</keyword>
<keyword evidence="4" id="KW-0378">Hydrolase</keyword>
<dbReference type="Proteomes" id="UP000249229">
    <property type="component" value="Unassembled WGS sequence"/>
</dbReference>
<comment type="caution">
    <text evidence="9">The sequence shown here is derived from an EMBL/GenBank/DDBJ whole genome shotgun (WGS) entry which is preliminary data.</text>
</comment>
<dbReference type="Pfam" id="PF00730">
    <property type="entry name" value="HhH-GPD"/>
    <property type="match status" value="1"/>
</dbReference>
<sequence>MQGSFSFLRHDIERWRTLLAPVTLPVPRRAPIGQLVKSSISARTRDAVSLAAYRRLGRHYATAAVLARATPAEVARVIDDVTFADTKASCLIAALRTIEATDDGFALAHLATRPLEQALDWLERLPGVGRKVAASTLNASTLARPVMIVDTHVLRVVQRLGLVGMAADYRAASETMTQALPHWRGDDFLAFHIALKRLGQQVCRWDVPECAACPLRTACPRAA</sequence>
<dbReference type="EMBL" id="QFQI01000002">
    <property type="protein sequence ID" value="PZQ62009.1"/>
    <property type="molecule type" value="Genomic_DNA"/>
</dbReference>
<evidence type="ECO:0000256" key="6">
    <source>
        <dbReference type="ARBA" id="ARBA00023014"/>
    </source>
</evidence>
<keyword evidence="1" id="KW-0004">4Fe-4S</keyword>
<dbReference type="PIRSF" id="PIRSF001435">
    <property type="entry name" value="Nth"/>
    <property type="match status" value="1"/>
</dbReference>
<evidence type="ECO:0000313" key="10">
    <source>
        <dbReference type="Proteomes" id="UP000249229"/>
    </source>
</evidence>
<dbReference type="CDD" id="cd00056">
    <property type="entry name" value="ENDO3c"/>
    <property type="match status" value="1"/>
</dbReference>
<dbReference type="Gene3D" id="1.10.1670.10">
    <property type="entry name" value="Helix-hairpin-Helix base-excision DNA repair enzymes (C-terminal)"/>
    <property type="match status" value="1"/>
</dbReference>
<dbReference type="GO" id="GO:0004519">
    <property type="term" value="F:endonuclease activity"/>
    <property type="evidence" value="ECO:0007669"/>
    <property type="project" value="UniProtKB-KW"/>
</dbReference>
<evidence type="ECO:0000256" key="3">
    <source>
        <dbReference type="ARBA" id="ARBA00022763"/>
    </source>
</evidence>
<dbReference type="InterPro" id="IPR003265">
    <property type="entry name" value="HhH-GPD_domain"/>
</dbReference>
<dbReference type="InterPro" id="IPR011257">
    <property type="entry name" value="DNA_glycosylase"/>
</dbReference>
<gene>
    <name evidence="9" type="ORF">DI544_05285</name>
</gene>
<evidence type="ECO:0000256" key="5">
    <source>
        <dbReference type="ARBA" id="ARBA00023004"/>
    </source>
</evidence>
<keyword evidence="5" id="KW-0408">Iron</keyword>